<keyword evidence="2 5" id="KW-0238">DNA-binding</keyword>
<reference evidence="5 6" key="1">
    <citation type="submission" date="2023-12" db="EMBL/GenBank/DDBJ databases">
        <title>Novel species of the genus Arcicella isolated from rivers.</title>
        <authorList>
            <person name="Lu H."/>
        </authorList>
    </citation>
    <scope>NUCLEOTIDE SEQUENCE [LARGE SCALE GENOMIC DNA]</scope>
    <source>
        <strain evidence="5 6">KCTC 23307</strain>
    </source>
</reference>
<gene>
    <name evidence="5" type="ORF">VB248_02875</name>
</gene>
<dbReference type="InterPro" id="IPR028082">
    <property type="entry name" value="Peripla_BP_I"/>
</dbReference>
<dbReference type="SUPFAM" id="SSF47413">
    <property type="entry name" value="lambda repressor-like DNA-binding domains"/>
    <property type="match status" value="1"/>
</dbReference>
<comment type="caution">
    <text evidence="5">The sequence shown here is derived from an EMBL/GenBank/DDBJ whole genome shotgun (WGS) entry which is preliminary data.</text>
</comment>
<dbReference type="EMBL" id="JAYFUM010000003">
    <property type="protein sequence ID" value="MEA5138059.1"/>
    <property type="molecule type" value="Genomic_DNA"/>
</dbReference>
<evidence type="ECO:0000313" key="6">
    <source>
        <dbReference type="Proteomes" id="UP001302949"/>
    </source>
</evidence>
<proteinExistence type="predicted"/>
<evidence type="ECO:0000313" key="5">
    <source>
        <dbReference type="EMBL" id="MEA5138059.1"/>
    </source>
</evidence>
<dbReference type="SMART" id="SM00354">
    <property type="entry name" value="HTH_LACI"/>
    <property type="match status" value="1"/>
</dbReference>
<keyword evidence="6" id="KW-1185">Reference proteome</keyword>
<evidence type="ECO:0000256" key="3">
    <source>
        <dbReference type="ARBA" id="ARBA00023163"/>
    </source>
</evidence>
<dbReference type="Proteomes" id="UP001302949">
    <property type="component" value="Unassembled WGS sequence"/>
</dbReference>
<evidence type="ECO:0000259" key="4">
    <source>
        <dbReference type="PROSITE" id="PS50932"/>
    </source>
</evidence>
<dbReference type="CDD" id="cd06267">
    <property type="entry name" value="PBP1_LacI_sugar_binding-like"/>
    <property type="match status" value="1"/>
</dbReference>
<evidence type="ECO:0000256" key="2">
    <source>
        <dbReference type="ARBA" id="ARBA00023125"/>
    </source>
</evidence>
<dbReference type="InterPro" id="IPR001761">
    <property type="entry name" value="Peripla_BP/Lac1_sug-bd_dom"/>
</dbReference>
<organism evidence="5 6">
    <name type="scientific">Arcicella rigui</name>
    <dbReference type="NCBI Taxonomy" id="797020"/>
    <lineage>
        <taxon>Bacteria</taxon>
        <taxon>Pseudomonadati</taxon>
        <taxon>Bacteroidota</taxon>
        <taxon>Cytophagia</taxon>
        <taxon>Cytophagales</taxon>
        <taxon>Flectobacillaceae</taxon>
        <taxon>Arcicella</taxon>
    </lineage>
</organism>
<dbReference type="Pfam" id="PF00532">
    <property type="entry name" value="Peripla_BP_1"/>
    <property type="match status" value="1"/>
</dbReference>
<dbReference type="GO" id="GO:0003677">
    <property type="term" value="F:DNA binding"/>
    <property type="evidence" value="ECO:0007669"/>
    <property type="project" value="UniProtKB-KW"/>
</dbReference>
<dbReference type="SUPFAM" id="SSF53822">
    <property type="entry name" value="Periplasmic binding protein-like I"/>
    <property type="match status" value="1"/>
</dbReference>
<dbReference type="Pfam" id="PF00356">
    <property type="entry name" value="LacI"/>
    <property type="match status" value="1"/>
</dbReference>
<dbReference type="PROSITE" id="PS50932">
    <property type="entry name" value="HTH_LACI_2"/>
    <property type="match status" value="1"/>
</dbReference>
<protein>
    <submittedName>
        <fullName evidence="5">LacI family DNA-binding transcriptional regulator</fullName>
    </submittedName>
</protein>
<evidence type="ECO:0000256" key="1">
    <source>
        <dbReference type="ARBA" id="ARBA00023015"/>
    </source>
</evidence>
<sequence length="343" mass="38294">MAHQVTIKDLARHLNVSVATISRALRDMPEIKPETRQAVLQLAKEWDYQPNILATSLVKSRTKTIGVIVPDLAYHFFASVIKGIEEEANERGYSLLLTQTSELYQRELTNVQNLSRGQVEGFVISLSQETVDLDHLKRLQRKGIPLVFFDRDAAEMDVSKVMVDNVGAAYEATKHLIDNGCKRIAFLAGPHSVTVSNQRLEGYTLALKEFGYQIDESLIVHGEYNLERAIEITNYLINLENRPDGLIVVSDRLAVGAMSALKARNIKIPEEVAVVSFNNEPICTIITPTLTSVAQPTLDIGKLATSILVNQIEDTKGFFKPEVKILKTQLVVRESSQKLKVEN</sequence>
<feature type="domain" description="HTH lacI-type" evidence="4">
    <location>
        <begin position="5"/>
        <end position="59"/>
    </location>
</feature>
<dbReference type="InterPro" id="IPR000843">
    <property type="entry name" value="HTH_LacI"/>
</dbReference>
<dbReference type="Gene3D" id="3.40.50.2300">
    <property type="match status" value="2"/>
</dbReference>
<dbReference type="PANTHER" id="PTHR30146:SF109">
    <property type="entry name" value="HTH-TYPE TRANSCRIPTIONAL REGULATOR GALS"/>
    <property type="match status" value="1"/>
</dbReference>
<dbReference type="CDD" id="cd01392">
    <property type="entry name" value="HTH_LacI"/>
    <property type="match status" value="1"/>
</dbReference>
<keyword evidence="1" id="KW-0805">Transcription regulation</keyword>
<dbReference type="Gene3D" id="1.10.260.40">
    <property type="entry name" value="lambda repressor-like DNA-binding domains"/>
    <property type="match status" value="1"/>
</dbReference>
<accession>A0ABU5Q5I3</accession>
<name>A0ABU5Q5I3_9BACT</name>
<dbReference type="PANTHER" id="PTHR30146">
    <property type="entry name" value="LACI-RELATED TRANSCRIPTIONAL REPRESSOR"/>
    <property type="match status" value="1"/>
</dbReference>
<dbReference type="RefSeq" id="WP_323295225.1">
    <property type="nucleotide sequence ID" value="NZ_JAYFUM010000003.1"/>
</dbReference>
<keyword evidence="3" id="KW-0804">Transcription</keyword>
<dbReference type="InterPro" id="IPR010982">
    <property type="entry name" value="Lambda_DNA-bd_dom_sf"/>
</dbReference>